<reference evidence="7 8" key="1">
    <citation type="journal article" date="2012" name="BMC Genomics">
        <title>Comparative genomics of the classical Bordetella subspecies: the evolution and exchange of virulence-associated diversity amongst closely related pathogens.</title>
        <authorList>
            <person name="Park J."/>
            <person name="Zhang Y."/>
            <person name="Buboltz A.M."/>
            <person name="Zhang X."/>
            <person name="Schuster S.C."/>
            <person name="Ahuja U."/>
            <person name="Liu M."/>
            <person name="Miller J.F."/>
            <person name="Sebaihia M."/>
            <person name="Bentley S.D."/>
            <person name="Parkhill J."/>
            <person name="Harvill E.T."/>
        </authorList>
    </citation>
    <scope>NUCLEOTIDE SEQUENCE [LARGE SCALE GENOMIC DNA]</scope>
    <source>
        <strain evidence="7 8">Bpp5</strain>
    </source>
</reference>
<evidence type="ECO:0000256" key="2">
    <source>
        <dbReference type="ARBA" id="ARBA00023015"/>
    </source>
</evidence>
<dbReference type="InterPro" id="IPR036388">
    <property type="entry name" value="WH-like_DNA-bd_sf"/>
</dbReference>
<proteinExistence type="inferred from homology"/>
<dbReference type="InterPro" id="IPR005119">
    <property type="entry name" value="LysR_subst-bd"/>
</dbReference>
<dbReference type="Proteomes" id="UP000008035">
    <property type="component" value="Chromosome"/>
</dbReference>
<dbReference type="FunFam" id="1.10.10.10:FF:000001">
    <property type="entry name" value="LysR family transcriptional regulator"/>
    <property type="match status" value="1"/>
</dbReference>
<evidence type="ECO:0000256" key="3">
    <source>
        <dbReference type="ARBA" id="ARBA00023125"/>
    </source>
</evidence>
<keyword evidence="4" id="KW-0010">Activator</keyword>
<dbReference type="SUPFAM" id="SSF46785">
    <property type="entry name" value="Winged helix' DNA-binding domain"/>
    <property type="match status" value="1"/>
</dbReference>
<dbReference type="Gene3D" id="1.10.10.10">
    <property type="entry name" value="Winged helix-like DNA-binding domain superfamily/Winged helix DNA-binding domain"/>
    <property type="match status" value="1"/>
</dbReference>
<evidence type="ECO:0000259" key="6">
    <source>
        <dbReference type="PROSITE" id="PS50931"/>
    </source>
</evidence>
<dbReference type="InterPro" id="IPR000847">
    <property type="entry name" value="LysR_HTH_N"/>
</dbReference>
<dbReference type="GO" id="GO:2000142">
    <property type="term" value="P:regulation of DNA-templated transcription initiation"/>
    <property type="evidence" value="ECO:0007669"/>
    <property type="project" value="TreeGrafter"/>
</dbReference>
<dbReference type="AlphaFoldDB" id="K0MHW1"/>
<dbReference type="InterPro" id="IPR036390">
    <property type="entry name" value="WH_DNA-bd_sf"/>
</dbReference>
<dbReference type="RefSeq" id="WP_015040437.1">
    <property type="nucleotide sequence ID" value="NC_018828.1"/>
</dbReference>
<dbReference type="Pfam" id="PF00126">
    <property type="entry name" value="HTH_1"/>
    <property type="match status" value="1"/>
</dbReference>
<comment type="similarity">
    <text evidence="1">Belongs to the LysR transcriptional regulatory family.</text>
</comment>
<feature type="domain" description="HTH lysR-type" evidence="6">
    <location>
        <begin position="3"/>
        <end position="60"/>
    </location>
</feature>
<keyword evidence="2" id="KW-0805">Transcription regulation</keyword>
<dbReference type="SUPFAM" id="SSF53850">
    <property type="entry name" value="Periplasmic binding protein-like II"/>
    <property type="match status" value="1"/>
</dbReference>
<evidence type="ECO:0000313" key="8">
    <source>
        <dbReference type="Proteomes" id="UP000008035"/>
    </source>
</evidence>
<gene>
    <name evidence="7" type="ordered locus">BN117_3761</name>
</gene>
<evidence type="ECO:0000313" key="7">
    <source>
        <dbReference type="EMBL" id="CCJ51094.1"/>
    </source>
</evidence>
<dbReference type="GO" id="GO:0003700">
    <property type="term" value="F:DNA-binding transcription factor activity"/>
    <property type="evidence" value="ECO:0007669"/>
    <property type="project" value="InterPro"/>
</dbReference>
<dbReference type="PROSITE" id="PS50931">
    <property type="entry name" value="HTH_LYSR"/>
    <property type="match status" value="1"/>
</dbReference>
<sequence length="320" mass="35382">MPIDLRNLRYFVAVATCGSISKAAGEVHVAQPALSLHMKRMEEELGVRLLERTAKGIVLTAAGQRFLAHSQDLLARAQFACDDVRDAASEPTGPVSIGMSQSTGMALTVRLVQEALRRWPRLDLQIIESSTGHVPGHLRDRDVDLGITFLRERNSGLRYRKLIDEELVLLGPPGAFGANGSRDDHRRMREVDFRDIAALPLFLPSHRHSLRQLIERHASQAQAQARMRVLADVDAVPQLISLCAEGLGYTILSYPAVRADVLQRRVCAARLVNPQVERQVFLCRLENAPASNAALAMESLIVETVESLVREGKWIGRPGN</sequence>
<organism evidence="7 8">
    <name type="scientific">Bordetella parapertussis (strain Bpp5)</name>
    <dbReference type="NCBI Taxonomy" id="1208660"/>
    <lineage>
        <taxon>Bacteria</taxon>
        <taxon>Pseudomonadati</taxon>
        <taxon>Pseudomonadota</taxon>
        <taxon>Betaproteobacteria</taxon>
        <taxon>Burkholderiales</taxon>
        <taxon>Alcaligenaceae</taxon>
        <taxon>Bordetella</taxon>
    </lineage>
</organism>
<dbReference type="PRINTS" id="PR00039">
    <property type="entry name" value="HTHLYSR"/>
</dbReference>
<evidence type="ECO:0000256" key="4">
    <source>
        <dbReference type="ARBA" id="ARBA00023159"/>
    </source>
</evidence>
<dbReference type="HOGENOM" id="CLU_039613_6_5_4"/>
<dbReference type="PANTHER" id="PTHR30293:SF0">
    <property type="entry name" value="NITROGEN ASSIMILATION REGULATORY PROTEIN NAC"/>
    <property type="match status" value="1"/>
</dbReference>
<dbReference type="PANTHER" id="PTHR30293">
    <property type="entry name" value="TRANSCRIPTIONAL REGULATORY PROTEIN NAC-RELATED"/>
    <property type="match status" value="1"/>
</dbReference>
<dbReference type="Pfam" id="PF03466">
    <property type="entry name" value="LysR_substrate"/>
    <property type="match status" value="1"/>
</dbReference>
<name>K0MHW1_BORPB</name>
<evidence type="ECO:0000256" key="1">
    <source>
        <dbReference type="ARBA" id="ARBA00009437"/>
    </source>
</evidence>
<evidence type="ECO:0000256" key="5">
    <source>
        <dbReference type="ARBA" id="ARBA00023163"/>
    </source>
</evidence>
<protein>
    <submittedName>
        <fullName evidence="7">LysR-family transcriptional regulator</fullName>
    </submittedName>
</protein>
<dbReference type="EMBL" id="HE965803">
    <property type="protein sequence ID" value="CCJ51094.1"/>
    <property type="molecule type" value="Genomic_DNA"/>
</dbReference>
<accession>K0MHW1</accession>
<dbReference type="Gene3D" id="3.40.190.290">
    <property type="match status" value="1"/>
</dbReference>
<keyword evidence="5" id="KW-0804">Transcription</keyword>
<dbReference type="KEGG" id="bpar:BN117_3761"/>
<dbReference type="GO" id="GO:0003677">
    <property type="term" value="F:DNA binding"/>
    <property type="evidence" value="ECO:0007669"/>
    <property type="project" value="UniProtKB-KW"/>
</dbReference>
<keyword evidence="3" id="KW-0238">DNA-binding</keyword>